<dbReference type="Pfam" id="PF26621">
    <property type="entry name" value="DUF8198"/>
    <property type="match status" value="1"/>
</dbReference>
<dbReference type="NCBIfam" id="NF047641">
    <property type="entry name" value="FFLEE_fam"/>
    <property type="match status" value="1"/>
</dbReference>
<feature type="domain" description="DUF8198" evidence="1">
    <location>
        <begin position="17"/>
        <end position="229"/>
    </location>
</feature>
<evidence type="ECO:0000313" key="3">
    <source>
        <dbReference type="Proteomes" id="UP000023795"/>
    </source>
</evidence>
<keyword evidence="3" id="KW-1185">Reference proteome</keyword>
<accession>L2F7A1</accession>
<dbReference type="RefSeq" id="WP_009501891.1">
    <property type="nucleotide sequence ID" value="NZ_ANIN01000002.1"/>
</dbReference>
<dbReference type="EMBL" id="ANIN01000002">
    <property type="protein sequence ID" value="ELA08338.1"/>
    <property type="molecule type" value="Genomic_DNA"/>
</dbReference>
<dbReference type="AlphaFoldDB" id="L2F7A1"/>
<gene>
    <name evidence="2" type="ORF">MOMA_07241</name>
</gene>
<sequence length="234" mass="27241">MSILADLQQNLTQFWQLDYHQHANLNQTLQAVQTWQRQRLFTTHQALFTKPENQLMANFLIEQLYGGDKFDLLAKQLERMAKKGEKVEKFIPQKSLETAIMGVKEAIFALELDLQLANYLLQNNLIVNEENIIIAYQAVNAKTEREQQLKNLALTYEFTQKHLKSFLVQKTFDMAKPLAFKHGFDVLYQFVEDGFVAMKPIKNMKDFIDPFCAKEQQIIDNIYAQKTAPFQVSS</sequence>
<dbReference type="PATRIC" id="fig|1230338.3.peg.1539"/>
<dbReference type="OrthoDB" id="7957365at2"/>
<name>L2F7A1_9GAMM</name>
<comment type="caution">
    <text evidence="2">The sequence shown here is derived from an EMBL/GenBank/DDBJ whole genome shotgun (WGS) entry which is preliminary data.</text>
</comment>
<proteinExistence type="predicted"/>
<dbReference type="eggNOG" id="ENOG5032W5E">
    <property type="taxonomic scope" value="Bacteria"/>
</dbReference>
<evidence type="ECO:0000313" key="2">
    <source>
        <dbReference type="EMBL" id="ELA08338.1"/>
    </source>
</evidence>
<dbReference type="STRING" id="1230338.MOMA_07241"/>
<protein>
    <recommendedName>
        <fullName evidence="1">DUF8198 domain-containing protein</fullName>
    </recommendedName>
</protein>
<organism evidence="2 3">
    <name type="scientific">Moraxella macacae 0408225</name>
    <dbReference type="NCBI Taxonomy" id="1230338"/>
    <lineage>
        <taxon>Bacteria</taxon>
        <taxon>Pseudomonadati</taxon>
        <taxon>Pseudomonadota</taxon>
        <taxon>Gammaproteobacteria</taxon>
        <taxon>Moraxellales</taxon>
        <taxon>Moraxellaceae</taxon>
        <taxon>Moraxella</taxon>
    </lineage>
</organism>
<dbReference type="InterPro" id="IPR058063">
    <property type="entry name" value="FFLEE_fam"/>
</dbReference>
<dbReference type="InterPro" id="IPR058511">
    <property type="entry name" value="DUF8198"/>
</dbReference>
<reference evidence="2 3" key="1">
    <citation type="journal article" date="2013" name="Genome Announc.">
        <title>Genome Sequence of Moraxella macacae 0408225, a Novel Bacterial Species Isolated from a Cynomolgus Macaque with Epistaxis.</title>
        <authorList>
            <person name="Ladner J.T."/>
            <person name="Whitehouse C.A."/>
            <person name="Koroleva G.I."/>
            <person name="Palacios G.F."/>
        </authorList>
    </citation>
    <scope>NUCLEOTIDE SEQUENCE [LARGE SCALE GENOMIC DNA]</scope>
    <source>
        <strain evidence="2 3">0408225</strain>
    </source>
</reference>
<evidence type="ECO:0000259" key="1">
    <source>
        <dbReference type="Pfam" id="PF26621"/>
    </source>
</evidence>
<dbReference type="Proteomes" id="UP000023795">
    <property type="component" value="Unassembled WGS sequence"/>
</dbReference>